<dbReference type="InterPro" id="IPR057562">
    <property type="entry name" value="Tli3-like_dom"/>
</dbReference>
<keyword evidence="3" id="KW-1185">Reference proteome</keyword>
<dbReference type="EMBL" id="CP019236">
    <property type="protein sequence ID" value="APW35845.1"/>
    <property type="molecule type" value="Genomic_DNA"/>
</dbReference>
<gene>
    <name evidence="2" type="ORF">RD110_00290</name>
</gene>
<dbReference type="PROSITE" id="PS51257">
    <property type="entry name" value="PROKAR_LIPOPROTEIN"/>
    <property type="match status" value="1"/>
</dbReference>
<dbReference type="Proteomes" id="UP000186609">
    <property type="component" value="Chromosome"/>
</dbReference>
<dbReference type="Pfam" id="PF24316">
    <property type="entry name" value="Tli3"/>
    <property type="match status" value="1"/>
</dbReference>
<evidence type="ECO:0000259" key="1">
    <source>
        <dbReference type="Pfam" id="PF24316"/>
    </source>
</evidence>
<accession>A0A1P8JQ29</accession>
<dbReference type="STRING" id="1842727.RD110_00290"/>
<dbReference type="RefSeq" id="WP_076195621.1">
    <property type="nucleotide sequence ID" value="NZ_CP019236.1"/>
</dbReference>
<protein>
    <recommendedName>
        <fullName evidence="1">Tli3-like domain-containing protein</fullName>
    </recommendedName>
</protein>
<reference evidence="2 3" key="1">
    <citation type="submission" date="2017-01" db="EMBL/GenBank/DDBJ databases">
        <authorList>
            <person name="Mah S.A."/>
            <person name="Swanson W.J."/>
            <person name="Moy G.W."/>
            <person name="Vacquier V.D."/>
        </authorList>
    </citation>
    <scope>NUCLEOTIDE SEQUENCE [LARGE SCALE GENOMIC DNA]</scope>
    <source>
        <strain evidence="2 3">DCY110</strain>
    </source>
</reference>
<organism evidence="2 3">
    <name type="scientific">Rhodoferax koreensis</name>
    <dbReference type="NCBI Taxonomy" id="1842727"/>
    <lineage>
        <taxon>Bacteria</taxon>
        <taxon>Pseudomonadati</taxon>
        <taxon>Pseudomonadota</taxon>
        <taxon>Betaproteobacteria</taxon>
        <taxon>Burkholderiales</taxon>
        <taxon>Comamonadaceae</taxon>
        <taxon>Rhodoferax</taxon>
    </lineage>
</organism>
<proteinExistence type="predicted"/>
<dbReference type="AlphaFoldDB" id="A0A1P8JQ29"/>
<evidence type="ECO:0000313" key="2">
    <source>
        <dbReference type="EMBL" id="APW35845.1"/>
    </source>
</evidence>
<feature type="domain" description="Tli3-like" evidence="1">
    <location>
        <begin position="50"/>
        <end position="169"/>
    </location>
</feature>
<sequence>MNIKNSRFQTTVAVGVATLLLTACGVGGPYPDVPELLPANSIPVYRGPVAPPQITYRIDENRYFEYLPRGAGACTNAMVYYNDKKLGIRSAVVELDRAVAGASNFIIDAANDQYLVGPMTRGNTDCSSGGGGCGGATLPYSTDGGRTWNRAIPGAYGGYAVYMSGDQVYTSGMRAKLSELSSGPSVWTDDLLSNFPPPRRQPLDKKFRCTANGKE</sequence>
<evidence type="ECO:0000313" key="3">
    <source>
        <dbReference type="Proteomes" id="UP000186609"/>
    </source>
</evidence>
<dbReference type="OrthoDB" id="8905517at2"/>
<dbReference type="KEGG" id="rhy:RD110_00290"/>
<name>A0A1P8JQ29_9BURK</name>